<evidence type="ECO:0000313" key="3">
    <source>
        <dbReference type="Proteomes" id="UP000470384"/>
    </source>
</evidence>
<sequence>MGDELPDAAPIGLSKENFLVQLLTNWSQTLEDVAGLEEASGMISVVGGMIGLQINQEYRQHFGRDLMDRELVAQVLVDLKRRIDGGFSIERITDEAIVLVNSKCPFGSSVNGRTSLCMMTSNVFGKIAAENLGYARIELAETIASGDGRCRVIVHLRPSDSASEIDGREYFSEQPL</sequence>
<dbReference type="Pfam" id="PF18546">
    <property type="entry name" value="MetOD1"/>
    <property type="match status" value="1"/>
</dbReference>
<proteinExistence type="predicted"/>
<organism evidence="2 3">
    <name type="scientific">Pyruvatibacter mobilis</name>
    <dbReference type="NCBI Taxonomy" id="1712261"/>
    <lineage>
        <taxon>Bacteria</taxon>
        <taxon>Pseudomonadati</taxon>
        <taxon>Pseudomonadota</taxon>
        <taxon>Alphaproteobacteria</taxon>
        <taxon>Hyphomicrobiales</taxon>
        <taxon>Parvibaculaceae</taxon>
        <taxon>Pyruvatibacter</taxon>
    </lineage>
</organism>
<name>A0A845QDP4_9HYPH</name>
<dbReference type="OrthoDB" id="260231at2"/>
<feature type="domain" description="Metanogen output" evidence="1">
    <location>
        <begin position="23"/>
        <end position="154"/>
    </location>
</feature>
<comment type="caution">
    <text evidence="2">The sequence shown here is derived from an EMBL/GenBank/DDBJ whole genome shotgun (WGS) entry which is preliminary data.</text>
</comment>
<dbReference type="EMBL" id="WXYQ01000009">
    <property type="protein sequence ID" value="NBG96557.1"/>
    <property type="molecule type" value="Genomic_DNA"/>
</dbReference>
<dbReference type="InterPro" id="IPR041359">
    <property type="entry name" value="MetOD1"/>
</dbReference>
<protein>
    <submittedName>
        <fullName evidence="2">Transcriptional regulator</fullName>
    </submittedName>
</protein>
<evidence type="ECO:0000259" key="1">
    <source>
        <dbReference type="Pfam" id="PF18546"/>
    </source>
</evidence>
<gene>
    <name evidence="2" type="ORF">GTQ45_12510</name>
</gene>
<reference evidence="2 3" key="1">
    <citation type="journal article" date="2016" name="Int. J. Syst. Evol. Microbiol.">
        <title>Pyruvatibacter mobilis gen. nov., sp. nov., a marine bacterium from the culture broth of Picochlorum sp. 122.</title>
        <authorList>
            <person name="Wang G."/>
            <person name="Tang M."/>
            <person name="Wu H."/>
            <person name="Dai S."/>
            <person name="Li T."/>
            <person name="Chen C."/>
            <person name="He H."/>
            <person name="Fan J."/>
            <person name="Xiang W."/>
            <person name="Li X."/>
        </authorList>
    </citation>
    <scope>NUCLEOTIDE SEQUENCE [LARGE SCALE GENOMIC DNA]</scope>
    <source>
        <strain evidence="2 3">GYP-11</strain>
    </source>
</reference>
<accession>A0A845QDP4</accession>
<dbReference type="AlphaFoldDB" id="A0A845QDP4"/>
<dbReference type="Proteomes" id="UP000470384">
    <property type="component" value="Unassembled WGS sequence"/>
</dbReference>
<keyword evidence="3" id="KW-1185">Reference proteome</keyword>
<evidence type="ECO:0000313" key="2">
    <source>
        <dbReference type="EMBL" id="NBG96557.1"/>
    </source>
</evidence>